<dbReference type="SUPFAM" id="SSF88713">
    <property type="entry name" value="Glycoside hydrolase/deacetylase"/>
    <property type="match status" value="1"/>
</dbReference>
<dbReference type="GO" id="GO:0005975">
    <property type="term" value="P:carbohydrate metabolic process"/>
    <property type="evidence" value="ECO:0007669"/>
    <property type="project" value="InterPro"/>
</dbReference>
<evidence type="ECO:0000313" key="6">
    <source>
        <dbReference type="Proteomes" id="UP000292373"/>
    </source>
</evidence>
<evidence type="ECO:0000256" key="3">
    <source>
        <dbReference type="SAM" id="SignalP"/>
    </source>
</evidence>
<dbReference type="CDD" id="cd10917">
    <property type="entry name" value="CE4_NodB_like_6s_7s"/>
    <property type="match status" value="1"/>
</dbReference>
<dbReference type="GO" id="GO:0016810">
    <property type="term" value="F:hydrolase activity, acting on carbon-nitrogen (but not peptide) bonds"/>
    <property type="evidence" value="ECO:0007669"/>
    <property type="project" value="InterPro"/>
</dbReference>
<feature type="chain" id="PRO_5020310228" evidence="3">
    <location>
        <begin position="28"/>
        <end position="478"/>
    </location>
</feature>
<dbReference type="OrthoDB" id="3173508at2"/>
<dbReference type="GO" id="GO:0016020">
    <property type="term" value="C:membrane"/>
    <property type="evidence" value="ECO:0007669"/>
    <property type="project" value="TreeGrafter"/>
</dbReference>
<sequence length="478" mass="51080">MRRITSWCTAVVLVLVGVLVAAPTAHAQGAAVGGWGGRYFLNDAFTGIANRVVDYGDAGDETYFGDWDGNGTDTPLVRRGNTFFLRNSLTSGIADVQFSFGNPGDEVLVGDWDGNGTDTLSVRRGSVVYVRNTLTSGYAERQFTYGDPGDVILVGDWDGNGADSLAIRRLGRYFVRNSLTSGPADHFFGFGNESDIVLAGDWDGNGTTTLAVRRGIRYFLRNSTTTGGADVVFDYGNPSDRTFAGDWNGDGRDTLGTRRPPVQPTAWTGWRGVDWETLPTSQRVVALTFDGGSSDVGVPRILATLRRHGVDATFFVTGDFARRYPQAVQAMAGDGHPVGNHSNTHPEFTKLSDAGMRAELAAADASIAPLAGQPTRPLFRYPYGDRSAATTAVVNGAGYIPFRWTVDSLGWQGTSGGRTAAFVCQRVLSTARPGQVVLLHVGAHPTDGSVLDADALPCIIEGLRARGYAFGDLRDMVA</sequence>
<dbReference type="PANTHER" id="PTHR10587:SF133">
    <property type="entry name" value="CHITIN DEACETYLASE 1-RELATED"/>
    <property type="match status" value="1"/>
</dbReference>
<dbReference type="InterPro" id="IPR011330">
    <property type="entry name" value="Glyco_hydro/deAcase_b/a-brl"/>
</dbReference>
<dbReference type="GO" id="GO:0046872">
    <property type="term" value="F:metal ion binding"/>
    <property type="evidence" value="ECO:0007669"/>
    <property type="project" value="UniProtKB-KW"/>
</dbReference>
<keyword evidence="2" id="KW-0378">Hydrolase</keyword>
<evidence type="ECO:0000256" key="1">
    <source>
        <dbReference type="ARBA" id="ARBA00022723"/>
    </source>
</evidence>
<keyword evidence="3" id="KW-0732">Signal</keyword>
<gene>
    <name evidence="5" type="ORF">ET989_04105</name>
</gene>
<dbReference type="EMBL" id="SDMQ01000003">
    <property type="protein sequence ID" value="TBT86508.1"/>
    <property type="molecule type" value="Genomic_DNA"/>
</dbReference>
<reference evidence="5 6" key="1">
    <citation type="submission" date="2019-01" db="EMBL/GenBank/DDBJ databases">
        <title>Lactibacter flavus gen. nov., sp. nov., a novel bacterium of the family Propionibacteriaceae isolated from raw milk and dairy products.</title>
        <authorList>
            <person name="Huptas C."/>
            <person name="Wenning M."/>
            <person name="Breitenwieser F."/>
            <person name="Doll E."/>
            <person name="Von Neubeck M."/>
            <person name="Busse H.-J."/>
            <person name="Scherer S."/>
        </authorList>
    </citation>
    <scope>NUCLEOTIDE SEQUENCE [LARGE SCALE GENOMIC DNA]</scope>
    <source>
        <strain evidence="5 6">KCTC 33808</strain>
    </source>
</reference>
<keyword evidence="1" id="KW-0479">Metal-binding</keyword>
<dbReference type="InterPro" id="IPR050248">
    <property type="entry name" value="Polysacc_deacetylase_ArnD"/>
</dbReference>
<protein>
    <submittedName>
        <fullName evidence="5">Polysaccharide deacetylase family protein</fullName>
    </submittedName>
</protein>
<proteinExistence type="predicted"/>
<feature type="domain" description="NodB homology" evidence="4">
    <location>
        <begin position="283"/>
        <end position="471"/>
    </location>
</feature>
<evidence type="ECO:0000313" key="5">
    <source>
        <dbReference type="EMBL" id="TBT86508.1"/>
    </source>
</evidence>
<comment type="caution">
    <text evidence="5">The sequence shown here is derived from an EMBL/GenBank/DDBJ whole genome shotgun (WGS) entry which is preliminary data.</text>
</comment>
<dbReference type="AlphaFoldDB" id="A0A4V2JSL3"/>
<dbReference type="PROSITE" id="PS51677">
    <property type="entry name" value="NODB"/>
    <property type="match status" value="1"/>
</dbReference>
<dbReference type="Proteomes" id="UP000292373">
    <property type="component" value="Unassembled WGS sequence"/>
</dbReference>
<evidence type="ECO:0000259" key="4">
    <source>
        <dbReference type="PROSITE" id="PS51677"/>
    </source>
</evidence>
<dbReference type="InterPro" id="IPR002509">
    <property type="entry name" value="NODB_dom"/>
</dbReference>
<dbReference type="Pfam" id="PF01522">
    <property type="entry name" value="Polysacc_deac_1"/>
    <property type="match status" value="1"/>
</dbReference>
<evidence type="ECO:0000256" key="2">
    <source>
        <dbReference type="ARBA" id="ARBA00022801"/>
    </source>
</evidence>
<dbReference type="Gene3D" id="3.20.20.370">
    <property type="entry name" value="Glycoside hydrolase/deacetylase"/>
    <property type="match status" value="1"/>
</dbReference>
<keyword evidence="6" id="KW-1185">Reference proteome</keyword>
<dbReference type="RefSeq" id="WP_131167293.1">
    <property type="nucleotide sequence ID" value="NZ_SDMQ01000003.1"/>
</dbReference>
<accession>A0A4V2JSL3</accession>
<feature type="signal peptide" evidence="3">
    <location>
        <begin position="1"/>
        <end position="27"/>
    </location>
</feature>
<dbReference type="PANTHER" id="PTHR10587">
    <property type="entry name" value="GLYCOSYL TRANSFERASE-RELATED"/>
    <property type="match status" value="1"/>
</dbReference>
<name>A0A4V2JSL3_9ACTN</name>
<organism evidence="5 6">
    <name type="scientific">Propioniciclava sinopodophylli</name>
    <dbReference type="NCBI Taxonomy" id="1837344"/>
    <lineage>
        <taxon>Bacteria</taxon>
        <taxon>Bacillati</taxon>
        <taxon>Actinomycetota</taxon>
        <taxon>Actinomycetes</taxon>
        <taxon>Propionibacteriales</taxon>
        <taxon>Propionibacteriaceae</taxon>
        <taxon>Propioniciclava</taxon>
    </lineage>
</organism>